<keyword evidence="1" id="KW-0812">Transmembrane</keyword>
<name>A0A067LC86_JATCU</name>
<dbReference type="PANTHER" id="PTHR31284">
    <property type="entry name" value="ACID PHOSPHATASE-LIKE PROTEIN"/>
    <property type="match status" value="1"/>
</dbReference>
<accession>A0A067LC86</accession>
<evidence type="ECO:0008006" key="4">
    <source>
        <dbReference type="Google" id="ProtNLM"/>
    </source>
</evidence>
<reference evidence="2 3" key="1">
    <citation type="journal article" date="2014" name="PLoS ONE">
        <title>Global Analysis of Gene Expression Profiles in Physic Nut (Jatropha curcas L.) Seedlings Exposed to Salt Stress.</title>
        <authorList>
            <person name="Zhang L."/>
            <person name="Zhang C."/>
            <person name="Wu P."/>
            <person name="Chen Y."/>
            <person name="Li M."/>
            <person name="Jiang H."/>
            <person name="Wu G."/>
        </authorList>
    </citation>
    <scope>NUCLEOTIDE SEQUENCE [LARGE SCALE GENOMIC DNA]</scope>
    <source>
        <strain evidence="3">cv. GZQX0401</strain>
        <tissue evidence="2">Young leaves</tissue>
    </source>
</reference>
<dbReference type="PANTHER" id="PTHR31284:SF22">
    <property type="entry name" value="ACID PHOSPHATASE"/>
    <property type="match status" value="1"/>
</dbReference>
<evidence type="ECO:0000256" key="1">
    <source>
        <dbReference type="SAM" id="Phobius"/>
    </source>
</evidence>
<gene>
    <name evidence="2" type="ORF">JCGZ_01333</name>
</gene>
<feature type="transmembrane region" description="Helical" evidence="1">
    <location>
        <begin position="35"/>
        <end position="65"/>
    </location>
</feature>
<keyword evidence="3" id="KW-1185">Reference proteome</keyword>
<evidence type="ECO:0000313" key="3">
    <source>
        <dbReference type="Proteomes" id="UP000027138"/>
    </source>
</evidence>
<proteinExistence type="predicted"/>
<keyword evidence="1" id="KW-0472">Membrane</keyword>
<organism evidence="2 3">
    <name type="scientific">Jatropha curcas</name>
    <name type="common">Barbados nut</name>
    <dbReference type="NCBI Taxonomy" id="180498"/>
    <lineage>
        <taxon>Eukaryota</taxon>
        <taxon>Viridiplantae</taxon>
        <taxon>Streptophyta</taxon>
        <taxon>Embryophyta</taxon>
        <taxon>Tracheophyta</taxon>
        <taxon>Spermatophyta</taxon>
        <taxon>Magnoliopsida</taxon>
        <taxon>eudicotyledons</taxon>
        <taxon>Gunneridae</taxon>
        <taxon>Pentapetalae</taxon>
        <taxon>rosids</taxon>
        <taxon>fabids</taxon>
        <taxon>Malpighiales</taxon>
        <taxon>Euphorbiaceae</taxon>
        <taxon>Crotonoideae</taxon>
        <taxon>Jatropheae</taxon>
        <taxon>Jatropha</taxon>
    </lineage>
</organism>
<dbReference type="OrthoDB" id="1900337at2759"/>
<dbReference type="InterPro" id="IPR005519">
    <property type="entry name" value="Acid_phosphat_B-like"/>
</dbReference>
<keyword evidence="1" id="KW-1133">Transmembrane helix</keyword>
<dbReference type="Pfam" id="PF03767">
    <property type="entry name" value="Acid_phosphat_B"/>
    <property type="match status" value="1"/>
</dbReference>
<dbReference type="EMBL" id="KK914240">
    <property type="protein sequence ID" value="KDP44833.1"/>
    <property type="molecule type" value="Genomic_DNA"/>
</dbReference>
<evidence type="ECO:0000313" key="2">
    <source>
        <dbReference type="EMBL" id="KDP44833.1"/>
    </source>
</evidence>
<dbReference type="InterPro" id="IPR023214">
    <property type="entry name" value="HAD_sf"/>
</dbReference>
<dbReference type="AlphaFoldDB" id="A0A067LC86"/>
<protein>
    <recommendedName>
        <fullName evidence="4">Acid phosphatase</fullName>
    </recommendedName>
</protein>
<sequence>MSAYAHQMEREFSAHGLSSRGGSEMESRYEVESGFYMTSFAAMIFMGALVTVGVLFITLLIALTVMLQSCQNRSKGVIEIQKLNDDYNYCKIFAIYAELNNLRQIEFPTICMSLAMQHIIESQYGRDLNSTMWLVDKYFDSFMPLNDGLDVVLMDLDEFLPSIPPYAYPLMHRLNQHSHHCFEEAKHLKQRLLLRLYIKLQTRGWSLILLSRRPETLRNATIYHLTSAGYKGWLSVIMRLNDEMEMDDRQYLSKRRMVLQKEGFRISGIISSQMDSLTGPFSEQHIFKLPNPMYYCFNLPVNNTGEQK</sequence>
<dbReference type="KEGG" id="jcu:105646685"/>
<dbReference type="Gene3D" id="3.40.50.1000">
    <property type="entry name" value="HAD superfamily/HAD-like"/>
    <property type="match status" value="1"/>
</dbReference>
<dbReference type="Proteomes" id="UP000027138">
    <property type="component" value="Unassembled WGS sequence"/>
</dbReference>